<evidence type="ECO:0000313" key="2">
    <source>
        <dbReference type="Proteomes" id="UP001371218"/>
    </source>
</evidence>
<organism evidence="1 2">
    <name type="scientific">Ideonella lacteola</name>
    <dbReference type="NCBI Taxonomy" id="2984193"/>
    <lineage>
        <taxon>Bacteria</taxon>
        <taxon>Pseudomonadati</taxon>
        <taxon>Pseudomonadota</taxon>
        <taxon>Betaproteobacteria</taxon>
        <taxon>Burkholderiales</taxon>
        <taxon>Sphaerotilaceae</taxon>
        <taxon>Ideonella</taxon>
    </lineage>
</organism>
<accession>A0ABU9BSH8</accession>
<dbReference type="EMBL" id="JBBUTG010000012">
    <property type="protein sequence ID" value="MEK8032746.1"/>
    <property type="molecule type" value="Genomic_DNA"/>
</dbReference>
<dbReference type="InterPro" id="IPR043519">
    <property type="entry name" value="NT_sf"/>
</dbReference>
<dbReference type="PANTHER" id="PTHR34822">
    <property type="entry name" value="GRPB DOMAIN PROTEIN (AFU_ORTHOLOGUE AFUA_1G01530)"/>
    <property type="match status" value="1"/>
</dbReference>
<dbReference type="Proteomes" id="UP001371218">
    <property type="component" value="Unassembled WGS sequence"/>
</dbReference>
<protein>
    <submittedName>
        <fullName evidence="1">GrpB family protein</fullName>
    </submittedName>
</protein>
<dbReference type="InterPro" id="IPR007344">
    <property type="entry name" value="GrpB/CoaE"/>
</dbReference>
<proteinExistence type="predicted"/>
<reference evidence="1 2" key="1">
    <citation type="submission" date="2024-04" db="EMBL/GenBank/DDBJ databases">
        <title>Novel species of the genus Ideonella isolated from streams.</title>
        <authorList>
            <person name="Lu H."/>
        </authorList>
    </citation>
    <scope>NUCLEOTIDE SEQUENCE [LARGE SCALE GENOMIC DNA]</scope>
    <source>
        <strain evidence="1 2">DXS29W</strain>
    </source>
</reference>
<evidence type="ECO:0000313" key="1">
    <source>
        <dbReference type="EMBL" id="MEK8032746.1"/>
    </source>
</evidence>
<name>A0ABU9BSH8_9BURK</name>
<comment type="caution">
    <text evidence="1">The sequence shown here is derived from an EMBL/GenBank/DDBJ whole genome shotgun (WGS) entry which is preliminary data.</text>
</comment>
<sequence>MIEIVAYSPQWAVEFEAEALAIRGALGDRVVRIEHVGSTAVPGLAAKPVIDIQVSVVALQPEEPYIAALATLGYRFISLGDFDRVYPWFAKPGDWPSSHHVHLCVAGEAQEASHLAFRDWLRADPGHAAEYEALKRQLAARHAGDSLRSVERYSLDKSSFVQRALADWAQRGRGSQIG</sequence>
<dbReference type="PANTHER" id="PTHR34822:SF1">
    <property type="entry name" value="GRPB FAMILY PROTEIN"/>
    <property type="match status" value="1"/>
</dbReference>
<dbReference type="SUPFAM" id="SSF81301">
    <property type="entry name" value="Nucleotidyltransferase"/>
    <property type="match status" value="1"/>
</dbReference>
<dbReference type="Pfam" id="PF04229">
    <property type="entry name" value="GrpB"/>
    <property type="match status" value="1"/>
</dbReference>
<dbReference type="Gene3D" id="3.30.460.10">
    <property type="entry name" value="Beta Polymerase, domain 2"/>
    <property type="match status" value="1"/>
</dbReference>
<keyword evidence="2" id="KW-1185">Reference proteome</keyword>
<gene>
    <name evidence="1" type="ORF">AACH06_18145</name>
</gene>
<dbReference type="RefSeq" id="WP_341427168.1">
    <property type="nucleotide sequence ID" value="NZ_JBBUTG010000012.1"/>
</dbReference>